<protein>
    <submittedName>
        <fullName evidence="1">Uncharacterized protein</fullName>
    </submittedName>
</protein>
<proteinExistence type="predicted"/>
<dbReference type="EMBL" id="VSRR010010748">
    <property type="protein sequence ID" value="MPC52276.1"/>
    <property type="molecule type" value="Genomic_DNA"/>
</dbReference>
<keyword evidence="2" id="KW-1185">Reference proteome</keyword>
<dbReference type="Proteomes" id="UP000324222">
    <property type="component" value="Unassembled WGS sequence"/>
</dbReference>
<name>A0A5B7G3K8_PORTR</name>
<dbReference type="AlphaFoldDB" id="A0A5B7G3K8"/>
<comment type="caution">
    <text evidence="1">The sequence shown here is derived from an EMBL/GenBank/DDBJ whole genome shotgun (WGS) entry which is preliminary data.</text>
</comment>
<gene>
    <name evidence="1" type="ORF">E2C01_046139</name>
</gene>
<evidence type="ECO:0000313" key="2">
    <source>
        <dbReference type="Proteomes" id="UP000324222"/>
    </source>
</evidence>
<evidence type="ECO:0000313" key="1">
    <source>
        <dbReference type="EMBL" id="MPC52276.1"/>
    </source>
</evidence>
<reference evidence="1 2" key="1">
    <citation type="submission" date="2019-05" db="EMBL/GenBank/DDBJ databases">
        <title>Another draft genome of Portunus trituberculatus and its Hox gene families provides insights of decapod evolution.</title>
        <authorList>
            <person name="Jeong J.-H."/>
            <person name="Song I."/>
            <person name="Kim S."/>
            <person name="Choi T."/>
            <person name="Kim D."/>
            <person name="Ryu S."/>
            <person name="Kim W."/>
        </authorList>
    </citation>
    <scope>NUCLEOTIDE SEQUENCE [LARGE SCALE GENOMIC DNA]</scope>
    <source>
        <tissue evidence="1">Muscle</tissue>
    </source>
</reference>
<accession>A0A5B7G3K8</accession>
<organism evidence="1 2">
    <name type="scientific">Portunus trituberculatus</name>
    <name type="common">Swimming crab</name>
    <name type="synonym">Neptunus trituberculatus</name>
    <dbReference type="NCBI Taxonomy" id="210409"/>
    <lineage>
        <taxon>Eukaryota</taxon>
        <taxon>Metazoa</taxon>
        <taxon>Ecdysozoa</taxon>
        <taxon>Arthropoda</taxon>
        <taxon>Crustacea</taxon>
        <taxon>Multicrustacea</taxon>
        <taxon>Malacostraca</taxon>
        <taxon>Eumalacostraca</taxon>
        <taxon>Eucarida</taxon>
        <taxon>Decapoda</taxon>
        <taxon>Pleocyemata</taxon>
        <taxon>Brachyura</taxon>
        <taxon>Eubrachyura</taxon>
        <taxon>Portunoidea</taxon>
        <taxon>Portunidae</taxon>
        <taxon>Portuninae</taxon>
        <taxon>Portunus</taxon>
    </lineage>
</organism>
<sequence length="137" mass="15235">MSTVISPCLCLCLHCNPPRPLDDADGDNDDVLTLLLPLLVHTCYRNTPRDLENLVYYAKYGGKSQLDGRGKLILMMSRAMGFTTSRSRLSCWPGACDVAGPVKYSLGRLYSVGNSTDLHFEPQIDKWLKVCLEKPVV</sequence>